<keyword evidence="3" id="KW-1185">Reference proteome</keyword>
<name>A0ABN2XZ27_9ACTN</name>
<comment type="caution">
    <text evidence="2">The sequence shown here is derived from an EMBL/GenBank/DDBJ whole genome shotgun (WGS) entry which is preliminary data.</text>
</comment>
<evidence type="ECO:0000313" key="2">
    <source>
        <dbReference type="EMBL" id="GAA2118498.1"/>
    </source>
</evidence>
<evidence type="ECO:0000313" key="3">
    <source>
        <dbReference type="Proteomes" id="UP001500575"/>
    </source>
</evidence>
<sequence>MQDGSPATGSAGAVEACRARSNPTGGGRQAHRGEGAEVEGAESGQDGKGDAATDVSDLQGVRT</sequence>
<reference evidence="2 3" key="1">
    <citation type="journal article" date="2019" name="Int. J. Syst. Evol. Microbiol.">
        <title>The Global Catalogue of Microorganisms (GCM) 10K type strain sequencing project: providing services to taxonomists for standard genome sequencing and annotation.</title>
        <authorList>
            <consortium name="The Broad Institute Genomics Platform"/>
            <consortium name="The Broad Institute Genome Sequencing Center for Infectious Disease"/>
            <person name="Wu L."/>
            <person name="Ma J."/>
        </authorList>
    </citation>
    <scope>NUCLEOTIDE SEQUENCE [LARGE SCALE GENOMIC DNA]</scope>
    <source>
        <strain evidence="2 3">JCM 16021</strain>
    </source>
</reference>
<feature type="region of interest" description="Disordered" evidence="1">
    <location>
        <begin position="1"/>
        <end position="63"/>
    </location>
</feature>
<dbReference type="EMBL" id="BAAAQQ010000002">
    <property type="protein sequence ID" value="GAA2118498.1"/>
    <property type="molecule type" value="Genomic_DNA"/>
</dbReference>
<protein>
    <submittedName>
        <fullName evidence="2">Uncharacterized protein</fullName>
    </submittedName>
</protein>
<proteinExistence type="predicted"/>
<dbReference type="Proteomes" id="UP001500575">
    <property type="component" value="Unassembled WGS sequence"/>
</dbReference>
<organism evidence="2 3">
    <name type="scientific">Nocardioides bigeumensis</name>
    <dbReference type="NCBI Taxonomy" id="433657"/>
    <lineage>
        <taxon>Bacteria</taxon>
        <taxon>Bacillati</taxon>
        <taxon>Actinomycetota</taxon>
        <taxon>Actinomycetes</taxon>
        <taxon>Propionibacteriales</taxon>
        <taxon>Nocardioidaceae</taxon>
        <taxon>Nocardioides</taxon>
    </lineage>
</organism>
<accession>A0ABN2XZ27</accession>
<gene>
    <name evidence="2" type="ORF">GCM10009843_10460</name>
</gene>
<evidence type="ECO:0000256" key="1">
    <source>
        <dbReference type="SAM" id="MobiDB-lite"/>
    </source>
</evidence>